<sequence>MFFFNLIIRDYLVCAVSLHAIKSQKMKFVLKAILLIIPFLSIGQVGVNTINPKADLDITATAPGSPTSDTGMLLPRISNFPAVNPSTEQNSMLIYLSTDITRNITGSNELYKKGFYYWDDNLGNWLPFNSSSSEGWKVNGNNGLTSGTNFIGTTDDVELGFRVNNQEIFRMSSKGQLEVLSIVDNILIGEKAGETLSGGRENVIIGQDSDVNGTGFRETVVVGNGLTAYGDNATIIGSSGSRATTDGVSIGRAAKSTATEAISIGYLSEATRNGAISIGKGAITKTSESISIGVNARVESGFDRSIALGPNANVTKDNQLMLSNDIKEVSAEQATIRARSYVATASSTTYADYVFDIYYDGVSELSKTYSFPTLEEAEAFVKANGHLIGVKSIEDIKNQGMTVNVTDTALKNLEKLEEQFLYITELNSKINKQNLRIETLEAQLDKVSELEKRIMALESK</sequence>
<dbReference type="Proteomes" id="UP000239002">
    <property type="component" value="Unassembled WGS sequence"/>
</dbReference>
<dbReference type="SUPFAM" id="SSF101967">
    <property type="entry name" value="Adhesin YadA, collagen-binding domain"/>
    <property type="match status" value="1"/>
</dbReference>
<dbReference type="EMBL" id="PTJE01000005">
    <property type="protein sequence ID" value="PPK93974.1"/>
    <property type="molecule type" value="Genomic_DNA"/>
</dbReference>
<name>A0A2S6IIC2_9FLAO</name>
<dbReference type="InterPro" id="IPR011049">
    <property type="entry name" value="Serralysin-like_metalloprot_C"/>
</dbReference>
<evidence type="ECO:0000256" key="1">
    <source>
        <dbReference type="SAM" id="Coils"/>
    </source>
</evidence>
<proteinExistence type="predicted"/>
<accession>A0A2S6IIC2</accession>
<dbReference type="AlphaFoldDB" id="A0A2S6IIC2"/>
<keyword evidence="1" id="KW-0175">Coiled coil</keyword>
<protein>
    <recommendedName>
        <fullName evidence="4">Trimeric autotransporter adhesin</fullName>
    </recommendedName>
</protein>
<evidence type="ECO:0000313" key="3">
    <source>
        <dbReference type="Proteomes" id="UP000239002"/>
    </source>
</evidence>
<feature type="coiled-coil region" evidence="1">
    <location>
        <begin position="423"/>
        <end position="460"/>
    </location>
</feature>
<reference evidence="2 3" key="1">
    <citation type="submission" date="2018-02" db="EMBL/GenBank/DDBJ databases">
        <title>Genomic Encyclopedia of Archaeal and Bacterial Type Strains, Phase II (KMG-II): from individual species to whole genera.</title>
        <authorList>
            <person name="Goeker M."/>
        </authorList>
    </citation>
    <scope>NUCLEOTIDE SEQUENCE [LARGE SCALE GENOMIC DNA]</scope>
    <source>
        <strain evidence="2 3">DSM 16809</strain>
    </source>
</reference>
<evidence type="ECO:0000313" key="2">
    <source>
        <dbReference type="EMBL" id="PPK93974.1"/>
    </source>
</evidence>
<evidence type="ECO:0008006" key="4">
    <source>
        <dbReference type="Google" id="ProtNLM"/>
    </source>
</evidence>
<organism evidence="2 3">
    <name type="scientific">Nonlabens xylanidelens</name>
    <dbReference type="NCBI Taxonomy" id="191564"/>
    <lineage>
        <taxon>Bacteria</taxon>
        <taxon>Pseudomonadati</taxon>
        <taxon>Bacteroidota</taxon>
        <taxon>Flavobacteriia</taxon>
        <taxon>Flavobacteriales</taxon>
        <taxon>Flavobacteriaceae</taxon>
        <taxon>Nonlabens</taxon>
    </lineage>
</organism>
<keyword evidence="3" id="KW-1185">Reference proteome</keyword>
<comment type="caution">
    <text evidence="2">The sequence shown here is derived from an EMBL/GenBank/DDBJ whole genome shotgun (WGS) entry which is preliminary data.</text>
</comment>
<gene>
    <name evidence="2" type="ORF">LY01_02196</name>
</gene>
<dbReference type="Gene3D" id="2.150.10.10">
    <property type="entry name" value="Serralysin-like metalloprotease, C-terminal"/>
    <property type="match status" value="1"/>
</dbReference>